<dbReference type="OrthoDB" id="66144at2759"/>
<dbReference type="CDD" id="cd02440">
    <property type="entry name" value="AdoMet_MTases"/>
    <property type="match status" value="1"/>
</dbReference>
<dbReference type="SUPFAM" id="SSF53335">
    <property type="entry name" value="S-adenosyl-L-methionine-dependent methyltransferases"/>
    <property type="match status" value="1"/>
</dbReference>
<evidence type="ECO:0000313" key="2">
    <source>
        <dbReference type="EMBL" id="PNP40866.1"/>
    </source>
</evidence>
<gene>
    <name evidence="2" type="ORF">TGAMA5MH_07306</name>
</gene>
<dbReference type="PANTHER" id="PTHR43464:SF23">
    <property type="entry name" value="JUVENILE HORMONE ACID O-METHYLTRANSFERASE"/>
    <property type="match status" value="1"/>
</dbReference>
<feature type="domain" description="Methyltransferase type 11" evidence="1">
    <location>
        <begin position="69"/>
        <end position="163"/>
    </location>
</feature>
<reference evidence="2 3" key="1">
    <citation type="submission" date="2017-02" db="EMBL/GenBank/DDBJ databases">
        <title>Genomes of Trichoderma spp. with biocontrol activity.</title>
        <authorList>
            <person name="Gardiner D."/>
            <person name="Kazan K."/>
            <person name="Vos C."/>
            <person name="Harvey P."/>
        </authorList>
    </citation>
    <scope>NUCLEOTIDE SEQUENCE [LARGE SCALE GENOMIC DNA]</scope>
    <source>
        <strain evidence="2 3">A5MH</strain>
    </source>
</reference>
<dbReference type="InterPro" id="IPR029063">
    <property type="entry name" value="SAM-dependent_MTases_sf"/>
</dbReference>
<dbReference type="EMBL" id="MTYH01000060">
    <property type="protein sequence ID" value="PNP40866.1"/>
    <property type="molecule type" value="Genomic_DNA"/>
</dbReference>
<evidence type="ECO:0000313" key="3">
    <source>
        <dbReference type="Proteomes" id="UP000236546"/>
    </source>
</evidence>
<dbReference type="Gene3D" id="3.40.50.150">
    <property type="entry name" value="Vaccinia Virus protein VP39"/>
    <property type="match status" value="1"/>
</dbReference>
<proteinExistence type="predicted"/>
<protein>
    <recommendedName>
        <fullName evidence="1">Methyltransferase type 11 domain-containing protein</fullName>
    </recommendedName>
</protein>
<dbReference type="PANTHER" id="PTHR43464">
    <property type="entry name" value="METHYLTRANSFERASE"/>
    <property type="match status" value="1"/>
</dbReference>
<accession>A0A2K0T5S3</accession>
<dbReference type="InterPro" id="IPR013216">
    <property type="entry name" value="Methyltransf_11"/>
</dbReference>
<dbReference type="AlphaFoldDB" id="A0A2K0T5S3"/>
<sequence>MMTEVQTPDMYLAQARACGSVQDCMSIYDKWAATYNDEVMDKAQEYVAPSIVAQVALRVSDNFAQSAILDAGCGTGLVGQALSLAGAKIIDGLDLSSAMLKIANETGVYRSLSQADLTQPVQKDDEIYDLVTCVGTFTNGHVGPDPAIREFARLTKKHGTIIITVLEEFWEAAKFSAEVEKLVAEKLVVVVAKELIDYVKGHGDKAMLVILKKE</sequence>
<dbReference type="Proteomes" id="UP000236546">
    <property type="component" value="Unassembled WGS sequence"/>
</dbReference>
<organism evidence="2 3">
    <name type="scientific">Trichoderma gamsii</name>
    <dbReference type="NCBI Taxonomy" id="398673"/>
    <lineage>
        <taxon>Eukaryota</taxon>
        <taxon>Fungi</taxon>
        <taxon>Dikarya</taxon>
        <taxon>Ascomycota</taxon>
        <taxon>Pezizomycotina</taxon>
        <taxon>Sordariomycetes</taxon>
        <taxon>Hypocreomycetidae</taxon>
        <taxon>Hypocreales</taxon>
        <taxon>Hypocreaceae</taxon>
        <taxon>Trichoderma</taxon>
    </lineage>
</organism>
<name>A0A2K0T5S3_9HYPO</name>
<dbReference type="GO" id="GO:0010420">
    <property type="term" value="F:polyprenyldihydroxybenzoate methyltransferase activity"/>
    <property type="evidence" value="ECO:0007669"/>
    <property type="project" value="TreeGrafter"/>
</dbReference>
<comment type="caution">
    <text evidence="2">The sequence shown here is derived from an EMBL/GenBank/DDBJ whole genome shotgun (WGS) entry which is preliminary data.</text>
</comment>
<dbReference type="Pfam" id="PF08241">
    <property type="entry name" value="Methyltransf_11"/>
    <property type="match status" value="1"/>
</dbReference>
<evidence type="ECO:0000259" key="1">
    <source>
        <dbReference type="Pfam" id="PF08241"/>
    </source>
</evidence>